<dbReference type="Proteomes" id="UP000187209">
    <property type="component" value="Unassembled WGS sequence"/>
</dbReference>
<dbReference type="CDD" id="cd00030">
    <property type="entry name" value="C2"/>
    <property type="match status" value="1"/>
</dbReference>
<sequence length="334" mass="39097">MQEKNNSRQRAISDYEFDNKTKKVKFTLKLIEGHLHINVARLGVMYPYAKVSFANESWKSEPSPIGGTKPKWNQSYSFSSSNQETVQIIICDKSIIFGECEVGRCTIHLNDVRQNHLTEWWDIMSPGKELAGAILLAFDFPQSESTAMHSTNNSWDLKMHHHVESSPIVNRVRGLKLTQISHRTPDMKKMYCSTEPDEICNLEQLKNDLIDESERIKTQELRVKVFLARFHEDNVQLNLEKNELNRLKEVLKLREETILREKSIVEHEKIELDSLKEEIINLKETLNTEYLQLKQEKMKVKAQKAVQDKIRKRVMDSAEKFYRQKEILLKCVSH</sequence>
<keyword evidence="4" id="KW-1185">Reference proteome</keyword>
<dbReference type="SMART" id="SM00239">
    <property type="entry name" value="C2"/>
    <property type="match status" value="1"/>
</dbReference>
<name>A0A1R2BZP0_9CILI</name>
<dbReference type="Gene3D" id="2.60.40.150">
    <property type="entry name" value="C2 domain"/>
    <property type="match status" value="1"/>
</dbReference>
<reference evidence="3 4" key="1">
    <citation type="submission" date="2016-11" db="EMBL/GenBank/DDBJ databases">
        <title>The macronuclear genome of Stentor coeruleus: a giant cell with tiny introns.</title>
        <authorList>
            <person name="Slabodnick M."/>
            <person name="Ruby J.G."/>
            <person name="Reiff S.B."/>
            <person name="Swart E.C."/>
            <person name="Gosai S."/>
            <person name="Prabakaran S."/>
            <person name="Witkowska E."/>
            <person name="Larue G.E."/>
            <person name="Fisher S."/>
            <person name="Freeman R.M."/>
            <person name="Gunawardena J."/>
            <person name="Chu W."/>
            <person name="Stover N.A."/>
            <person name="Gregory B.D."/>
            <person name="Nowacki M."/>
            <person name="Derisi J."/>
            <person name="Roy S.W."/>
            <person name="Marshall W.F."/>
            <person name="Sood P."/>
        </authorList>
    </citation>
    <scope>NUCLEOTIDE SEQUENCE [LARGE SCALE GENOMIC DNA]</scope>
    <source>
        <strain evidence="3">WM001</strain>
    </source>
</reference>
<dbReference type="AlphaFoldDB" id="A0A1R2BZP0"/>
<feature type="coiled-coil region" evidence="1">
    <location>
        <begin position="202"/>
        <end position="303"/>
    </location>
</feature>
<dbReference type="InterPro" id="IPR000008">
    <property type="entry name" value="C2_dom"/>
</dbReference>
<dbReference type="InterPro" id="IPR035892">
    <property type="entry name" value="C2_domain_sf"/>
</dbReference>
<keyword evidence="1" id="KW-0175">Coiled coil</keyword>
<dbReference type="Pfam" id="PF00168">
    <property type="entry name" value="C2"/>
    <property type="match status" value="1"/>
</dbReference>
<evidence type="ECO:0000313" key="4">
    <source>
        <dbReference type="Proteomes" id="UP000187209"/>
    </source>
</evidence>
<evidence type="ECO:0000256" key="1">
    <source>
        <dbReference type="SAM" id="Coils"/>
    </source>
</evidence>
<comment type="caution">
    <text evidence="3">The sequence shown here is derived from an EMBL/GenBank/DDBJ whole genome shotgun (WGS) entry which is preliminary data.</text>
</comment>
<dbReference type="SUPFAM" id="SSF49562">
    <property type="entry name" value="C2 domain (Calcium/lipid-binding domain, CaLB)"/>
    <property type="match status" value="1"/>
</dbReference>
<dbReference type="EMBL" id="MPUH01000348">
    <property type="protein sequence ID" value="OMJ82219.1"/>
    <property type="molecule type" value="Genomic_DNA"/>
</dbReference>
<evidence type="ECO:0000313" key="3">
    <source>
        <dbReference type="EMBL" id="OMJ82219.1"/>
    </source>
</evidence>
<dbReference type="PROSITE" id="PS50004">
    <property type="entry name" value="C2"/>
    <property type="match status" value="1"/>
</dbReference>
<gene>
    <name evidence="3" type="ORF">SteCoe_17116</name>
</gene>
<evidence type="ECO:0000259" key="2">
    <source>
        <dbReference type="PROSITE" id="PS50004"/>
    </source>
</evidence>
<organism evidence="3 4">
    <name type="scientific">Stentor coeruleus</name>
    <dbReference type="NCBI Taxonomy" id="5963"/>
    <lineage>
        <taxon>Eukaryota</taxon>
        <taxon>Sar</taxon>
        <taxon>Alveolata</taxon>
        <taxon>Ciliophora</taxon>
        <taxon>Postciliodesmatophora</taxon>
        <taxon>Heterotrichea</taxon>
        <taxon>Heterotrichida</taxon>
        <taxon>Stentoridae</taxon>
        <taxon>Stentor</taxon>
    </lineage>
</organism>
<protein>
    <recommendedName>
        <fullName evidence="2">C2 domain-containing protein</fullName>
    </recommendedName>
</protein>
<accession>A0A1R2BZP0</accession>
<proteinExistence type="predicted"/>
<dbReference type="OrthoDB" id="419768at2759"/>
<feature type="domain" description="C2" evidence="2">
    <location>
        <begin position="7"/>
        <end position="122"/>
    </location>
</feature>